<organism evidence="2 3">
    <name type="scientific">Hypothenemus hampei</name>
    <name type="common">Coffee berry borer</name>
    <dbReference type="NCBI Taxonomy" id="57062"/>
    <lineage>
        <taxon>Eukaryota</taxon>
        <taxon>Metazoa</taxon>
        <taxon>Ecdysozoa</taxon>
        <taxon>Arthropoda</taxon>
        <taxon>Hexapoda</taxon>
        <taxon>Insecta</taxon>
        <taxon>Pterygota</taxon>
        <taxon>Neoptera</taxon>
        <taxon>Endopterygota</taxon>
        <taxon>Coleoptera</taxon>
        <taxon>Polyphaga</taxon>
        <taxon>Cucujiformia</taxon>
        <taxon>Curculionidae</taxon>
        <taxon>Scolytinae</taxon>
        <taxon>Hypothenemus</taxon>
    </lineage>
</organism>
<reference evidence="2 3" key="1">
    <citation type="submission" date="2024-05" db="EMBL/GenBank/DDBJ databases">
        <title>Genetic variation in Jamaican populations of the coffee berry borer (Hypothenemus hampei).</title>
        <authorList>
            <person name="Errbii M."/>
            <person name="Myrie A."/>
        </authorList>
    </citation>
    <scope>NUCLEOTIDE SEQUENCE [LARGE SCALE GENOMIC DNA]</scope>
    <source>
        <strain evidence="2">JA-Hopewell-2020-01-JO</strain>
        <tissue evidence="2">Whole body</tissue>
    </source>
</reference>
<comment type="caution">
    <text evidence="2">The sequence shown here is derived from an EMBL/GenBank/DDBJ whole genome shotgun (WGS) entry which is preliminary data.</text>
</comment>
<dbReference type="EMBL" id="JBDJPC010000005">
    <property type="protein sequence ID" value="KAL1501578.1"/>
    <property type="molecule type" value="Genomic_DNA"/>
</dbReference>
<accession>A0ABD1ESJ5</accession>
<dbReference type="Proteomes" id="UP001566132">
    <property type="component" value="Unassembled WGS sequence"/>
</dbReference>
<dbReference type="InterPro" id="IPR036047">
    <property type="entry name" value="F-box-like_dom_sf"/>
</dbReference>
<feature type="domain" description="F-box" evidence="1">
    <location>
        <begin position="279"/>
        <end position="325"/>
    </location>
</feature>
<keyword evidence="3" id="KW-1185">Reference proteome</keyword>
<dbReference type="SUPFAM" id="SSF81383">
    <property type="entry name" value="F-box domain"/>
    <property type="match status" value="1"/>
</dbReference>
<dbReference type="CDD" id="cd09917">
    <property type="entry name" value="F-box_SF"/>
    <property type="match status" value="1"/>
</dbReference>
<dbReference type="Pfam" id="PF12937">
    <property type="entry name" value="F-box-like"/>
    <property type="match status" value="1"/>
</dbReference>
<evidence type="ECO:0000313" key="3">
    <source>
        <dbReference type="Proteomes" id="UP001566132"/>
    </source>
</evidence>
<name>A0ABD1ESJ5_HYPHA</name>
<dbReference type="InterPro" id="IPR032675">
    <property type="entry name" value="LRR_dom_sf"/>
</dbReference>
<protein>
    <recommendedName>
        <fullName evidence="1">F-box domain-containing protein</fullName>
    </recommendedName>
</protein>
<dbReference type="AlphaFoldDB" id="A0ABD1ESJ5"/>
<sequence>MDFQGIIFKSAFMLKWFYNRKCYSFCTQILPTSPCQHVNFISHRAFLASTFFKIIQFIFKHFYKMPNTWTVVYTCAKLCSEIRHYSSNFDNRVVGENVPPINKAPFSLDPRKYVMRKYGNHWKDSLAAKKSYSLRDKDELNADDFIIFEHFVSVQPHQLVLHKRGNCQGAVVRVWGGVKHPIDNNILTNLPSGRPWMLLWSGEAICYSDFRARIIPLKKAPVPINIIKIELRHDFVSYYPKINKVCLHSDRITQNVIDDLLSEMSLKTNDCYYKSVEPIAYIERMPTETMLTIFQHLDLKSLRSCSSVNRRWNWIANDPRFYINVDLSLYWNTVNADCINSFSNKFTNIEKLDLSNCNLHHISYDHNVSDMDTAIQNLLNACRHSLTHISMENNISVTPKVLRSIALCPNLLELRLNNTFNWIRFGSKTFVEFKHLQTLDLSTTHIKAHDLIRILQRTPELLHLLIENNPQMCNDFGMIVSTLSNYNRKLKCWSSWKSFSNGSQFEYIGYFIHLPHLEELDLGYCAPQRMHFDIFESLGIHCKKLRRLILTDWKCLETDSVLSIAFHFKELKTLDLRGCKGCLSMEICVHILVELPQLRLLDISSCDCLTLGEFFELQRMFPHVEIKGFIDYSCNI</sequence>
<gene>
    <name evidence="2" type="ORF">ABEB36_006876</name>
</gene>
<dbReference type="PANTHER" id="PTHR38926:SF5">
    <property type="entry name" value="F-BOX AND LEUCINE-RICH REPEAT PROTEIN 6"/>
    <property type="match status" value="1"/>
</dbReference>
<dbReference type="SMART" id="SM00256">
    <property type="entry name" value="FBOX"/>
    <property type="match status" value="1"/>
</dbReference>
<evidence type="ECO:0000259" key="1">
    <source>
        <dbReference type="PROSITE" id="PS50181"/>
    </source>
</evidence>
<dbReference type="PROSITE" id="PS50181">
    <property type="entry name" value="FBOX"/>
    <property type="match status" value="1"/>
</dbReference>
<dbReference type="Gene3D" id="1.20.1280.50">
    <property type="match status" value="1"/>
</dbReference>
<dbReference type="SUPFAM" id="SSF52047">
    <property type="entry name" value="RNI-like"/>
    <property type="match status" value="1"/>
</dbReference>
<dbReference type="InterPro" id="IPR001810">
    <property type="entry name" value="F-box_dom"/>
</dbReference>
<proteinExistence type="predicted"/>
<dbReference type="PANTHER" id="PTHR38926">
    <property type="entry name" value="F-BOX DOMAIN CONTAINING PROTEIN, EXPRESSED"/>
    <property type="match status" value="1"/>
</dbReference>
<evidence type="ECO:0000313" key="2">
    <source>
        <dbReference type="EMBL" id="KAL1501578.1"/>
    </source>
</evidence>
<dbReference type="Gene3D" id="3.80.10.10">
    <property type="entry name" value="Ribonuclease Inhibitor"/>
    <property type="match status" value="2"/>
</dbReference>